<comment type="caution">
    <text evidence="3">The sequence shown here is derived from an EMBL/GenBank/DDBJ whole genome shotgun (WGS) entry which is preliminary data.</text>
</comment>
<organism evidence="3 4">
    <name type="scientific">Mycobacterium simiae</name>
    <name type="common">Mycobacterium habana</name>
    <dbReference type="NCBI Taxonomy" id="1784"/>
    <lineage>
        <taxon>Bacteria</taxon>
        <taxon>Bacillati</taxon>
        <taxon>Actinomycetota</taxon>
        <taxon>Actinomycetes</taxon>
        <taxon>Mycobacteriales</taxon>
        <taxon>Mycobacteriaceae</taxon>
        <taxon>Mycobacterium</taxon>
        <taxon>Mycobacterium simiae complex</taxon>
    </lineage>
</organism>
<feature type="non-terminal residue" evidence="3">
    <location>
        <position position="122"/>
    </location>
</feature>
<dbReference type="InterPro" id="IPR034768">
    <property type="entry name" value="4FE4S_WBL"/>
</dbReference>
<name>A0A5B1BIV6_MYCSI</name>
<feature type="region of interest" description="Disordered" evidence="1">
    <location>
        <begin position="102"/>
        <end position="122"/>
    </location>
</feature>
<dbReference type="AlphaFoldDB" id="A0A5B1BIV6"/>
<evidence type="ECO:0000313" key="4">
    <source>
        <dbReference type="Proteomes" id="UP000324701"/>
    </source>
</evidence>
<evidence type="ECO:0000256" key="1">
    <source>
        <dbReference type="SAM" id="MobiDB-lite"/>
    </source>
</evidence>
<reference evidence="3 4" key="1">
    <citation type="submission" date="2019-09" db="EMBL/GenBank/DDBJ databases">
        <title>Report of infection by Mycobacterium simiae a patient suffering from pulmonary tuberculosis.</title>
        <authorList>
            <person name="Mohanty P.S."/>
            <person name="Bansal A.K."/>
            <person name="Singh H."/>
            <person name="Sharma S."/>
            <person name="Patil S.A."/>
            <person name="Upadhaya P."/>
            <person name="Singh P.K."/>
            <person name="Kumar D."/>
            <person name="Kumar S."/>
            <person name="Singh R.K."/>
            <person name="Chaudhary B."/>
        </authorList>
    </citation>
    <scope>NUCLEOTIDE SEQUENCE [LARGE SCALE GENOMIC DNA]</scope>
    <source>
        <strain evidence="3 4">JAL-560-SIM</strain>
    </source>
</reference>
<protein>
    <recommendedName>
        <fullName evidence="2">4Fe-4S Wbl-type domain-containing protein</fullName>
    </recommendedName>
</protein>
<dbReference type="Pfam" id="PF02467">
    <property type="entry name" value="Whib"/>
    <property type="match status" value="1"/>
</dbReference>
<keyword evidence="4" id="KW-1185">Reference proteome</keyword>
<feature type="domain" description="4Fe-4S Wbl-type" evidence="2">
    <location>
        <begin position="15"/>
        <end position="69"/>
    </location>
</feature>
<accession>A0A5B1BIV6</accession>
<dbReference type="PROSITE" id="PS51674">
    <property type="entry name" value="4FE4S_WBL"/>
    <property type="match status" value="1"/>
</dbReference>
<proteinExistence type="predicted"/>
<sequence>MRAEVRLFHTTEDLPCQQDPELFFHAPKSQRAIARCADCSFLGRCGYNAVAAGATHGVWGGVLLPGLYTRQLNEIYARLAEQFERRRRMEVGDVAVAALPDLDRDQHGAGGGGRPLPHAGAA</sequence>
<dbReference type="Proteomes" id="UP000324701">
    <property type="component" value="Unassembled WGS sequence"/>
</dbReference>
<dbReference type="OrthoDB" id="4726880at2"/>
<evidence type="ECO:0000259" key="2">
    <source>
        <dbReference type="PROSITE" id="PS51674"/>
    </source>
</evidence>
<gene>
    <name evidence="3" type="ORF">F0Q45_21375</name>
</gene>
<evidence type="ECO:0000313" key="3">
    <source>
        <dbReference type="EMBL" id="KAA1248296.1"/>
    </source>
</evidence>
<dbReference type="EMBL" id="VTZN01000177">
    <property type="protein sequence ID" value="KAA1248296.1"/>
    <property type="molecule type" value="Genomic_DNA"/>
</dbReference>